<sequence length="50" mass="5795">MKTKTVSAMTEKGLDKKIAEFFYENQYIEVIDVKFSVGSVFAVLILYRDK</sequence>
<protein>
    <submittedName>
        <fullName evidence="1">Uncharacterized protein</fullName>
    </submittedName>
</protein>
<dbReference type="STRING" id="1461582.BN1048_02107"/>
<evidence type="ECO:0000313" key="1">
    <source>
        <dbReference type="EMBL" id="CEA03496.1"/>
    </source>
</evidence>
<keyword evidence="2" id="KW-1185">Reference proteome</keyword>
<organism evidence="1 2">
    <name type="scientific">Jeotgalicoccus saudimassiliensis</name>
    <dbReference type="NCBI Taxonomy" id="1461582"/>
    <lineage>
        <taxon>Bacteria</taxon>
        <taxon>Bacillati</taxon>
        <taxon>Bacillota</taxon>
        <taxon>Bacilli</taxon>
        <taxon>Bacillales</taxon>
        <taxon>Staphylococcaceae</taxon>
        <taxon>Jeotgalicoccus</taxon>
    </lineage>
</organism>
<dbReference type="Proteomes" id="UP000044136">
    <property type="component" value="Unassembled WGS sequence"/>
</dbReference>
<dbReference type="eggNOG" id="ENOG502ZT34">
    <property type="taxonomic scope" value="Bacteria"/>
</dbReference>
<dbReference type="EMBL" id="CCSE01000001">
    <property type="protein sequence ID" value="CEA03496.1"/>
    <property type="molecule type" value="Genomic_DNA"/>
</dbReference>
<proteinExistence type="predicted"/>
<dbReference type="HOGENOM" id="CLU_213403_0_0_9"/>
<accession>A0A078MFL5</accession>
<reference evidence="1 2" key="1">
    <citation type="submission" date="2014-07" db="EMBL/GenBank/DDBJ databases">
        <authorList>
            <person name="Urmite Genomes Urmite Genomes"/>
        </authorList>
    </citation>
    <scope>NUCLEOTIDE SEQUENCE [LARGE SCALE GENOMIC DNA]</scope>
    <source>
        <strain evidence="1 2">13MG44_air</strain>
    </source>
</reference>
<name>A0A078MFL5_9STAP</name>
<dbReference type="RefSeq" id="WP_171816101.1">
    <property type="nucleotide sequence ID" value="NZ_CCSE01000001.1"/>
</dbReference>
<dbReference type="AlphaFoldDB" id="A0A078MFL5"/>
<gene>
    <name evidence="1" type="ORF">BN1048_02107</name>
</gene>
<evidence type="ECO:0000313" key="2">
    <source>
        <dbReference type="Proteomes" id="UP000044136"/>
    </source>
</evidence>